<evidence type="ECO:0000256" key="2">
    <source>
        <dbReference type="SAM" id="Phobius"/>
    </source>
</evidence>
<dbReference type="EMBL" id="JARQWQ010000008">
    <property type="protein sequence ID" value="KAK2570351.1"/>
    <property type="molecule type" value="Genomic_DNA"/>
</dbReference>
<keyword evidence="2" id="KW-0472">Membrane</keyword>
<organism evidence="3 4">
    <name type="scientific">Acropora cervicornis</name>
    <name type="common">Staghorn coral</name>
    <dbReference type="NCBI Taxonomy" id="6130"/>
    <lineage>
        <taxon>Eukaryota</taxon>
        <taxon>Metazoa</taxon>
        <taxon>Cnidaria</taxon>
        <taxon>Anthozoa</taxon>
        <taxon>Hexacorallia</taxon>
        <taxon>Scleractinia</taxon>
        <taxon>Astrocoeniina</taxon>
        <taxon>Acroporidae</taxon>
        <taxon>Acropora</taxon>
    </lineage>
</organism>
<name>A0AAD9R093_ACRCE</name>
<keyword evidence="4" id="KW-1185">Reference proteome</keyword>
<proteinExistence type="predicted"/>
<feature type="region of interest" description="Disordered" evidence="1">
    <location>
        <begin position="1"/>
        <end position="31"/>
    </location>
</feature>
<feature type="transmembrane region" description="Helical" evidence="2">
    <location>
        <begin position="43"/>
        <end position="63"/>
    </location>
</feature>
<dbReference type="Proteomes" id="UP001249851">
    <property type="component" value="Unassembled WGS sequence"/>
</dbReference>
<comment type="caution">
    <text evidence="3">The sequence shown here is derived from an EMBL/GenBank/DDBJ whole genome shotgun (WGS) entry which is preliminary data.</text>
</comment>
<keyword evidence="2" id="KW-1133">Transmembrane helix</keyword>
<dbReference type="AlphaFoldDB" id="A0AAD9R093"/>
<protein>
    <submittedName>
        <fullName evidence="3">Uncharacterized protein</fullName>
    </submittedName>
</protein>
<reference evidence="3" key="2">
    <citation type="journal article" date="2023" name="Science">
        <title>Genomic signatures of disease resistance in endangered staghorn corals.</title>
        <authorList>
            <person name="Vollmer S.V."/>
            <person name="Selwyn J.D."/>
            <person name="Despard B.A."/>
            <person name="Roesel C.L."/>
        </authorList>
    </citation>
    <scope>NUCLEOTIDE SEQUENCE</scope>
    <source>
        <strain evidence="3">K2</strain>
    </source>
</reference>
<evidence type="ECO:0000313" key="4">
    <source>
        <dbReference type="Proteomes" id="UP001249851"/>
    </source>
</evidence>
<evidence type="ECO:0000256" key="1">
    <source>
        <dbReference type="SAM" id="MobiDB-lite"/>
    </source>
</evidence>
<reference evidence="3" key="1">
    <citation type="journal article" date="2023" name="G3 (Bethesda)">
        <title>Whole genome assembly and annotation of the endangered Caribbean coral Acropora cervicornis.</title>
        <authorList>
            <person name="Selwyn J.D."/>
            <person name="Vollmer S.V."/>
        </authorList>
    </citation>
    <scope>NUCLEOTIDE SEQUENCE</scope>
    <source>
        <strain evidence="3">K2</strain>
    </source>
</reference>
<sequence length="79" mass="8831">MNMVESLEQLSSASGKKKKPKKQQFNDGMVDAGDREAKKPAHVTTGLLVAAAYNVLIFAYAYYTKNYLVMMLVIAIWMV</sequence>
<keyword evidence="2" id="KW-0812">Transmembrane</keyword>
<gene>
    <name evidence="3" type="ORF">P5673_005145</name>
</gene>
<evidence type="ECO:0000313" key="3">
    <source>
        <dbReference type="EMBL" id="KAK2570351.1"/>
    </source>
</evidence>
<accession>A0AAD9R093</accession>